<dbReference type="STRING" id="575540.Isop_0850"/>
<proteinExistence type="predicted"/>
<accession>E8R2F5</accession>
<gene>
    <name evidence="1" type="ordered locus">Isop_0850</name>
</gene>
<dbReference type="EMBL" id="CP002353">
    <property type="protein sequence ID" value="ADV61440.1"/>
    <property type="molecule type" value="Genomic_DNA"/>
</dbReference>
<evidence type="ECO:0000313" key="1">
    <source>
        <dbReference type="EMBL" id="ADV61440.1"/>
    </source>
</evidence>
<dbReference type="AlphaFoldDB" id="E8R2F5"/>
<keyword evidence="2" id="KW-1185">Reference proteome</keyword>
<sequence>MESKRRRVVQGGSGFWSVGECRDESDVSPAVPPAPAVVPIRLADLFPALTRASQDGFQWLRDFEDDHLMVSEDLFEVLRAFQAVELPAG</sequence>
<name>E8R2F5_ISOPI</name>
<protein>
    <submittedName>
        <fullName evidence="1">Uncharacterized protein</fullName>
    </submittedName>
</protein>
<reference key="1">
    <citation type="submission" date="2010-11" db="EMBL/GenBank/DDBJ databases">
        <title>The complete sequence of chromosome of Isophaera pallida ATCC 43644.</title>
        <authorList>
            <consortium name="US DOE Joint Genome Institute (JGI-PGF)"/>
            <person name="Lucas S."/>
            <person name="Copeland A."/>
            <person name="Lapidus A."/>
            <person name="Bruce D."/>
            <person name="Goodwin L."/>
            <person name="Pitluck S."/>
            <person name="Kyrpides N."/>
            <person name="Mavromatis K."/>
            <person name="Pagani I."/>
            <person name="Ivanova N."/>
            <person name="Saunders E."/>
            <person name="Brettin T."/>
            <person name="Detter J.C."/>
            <person name="Han C."/>
            <person name="Tapia R."/>
            <person name="Land M."/>
            <person name="Hauser L."/>
            <person name="Markowitz V."/>
            <person name="Cheng J.-F."/>
            <person name="Hugenholtz P."/>
            <person name="Woyke T."/>
            <person name="Wu D."/>
            <person name="Eisen J.A."/>
        </authorList>
    </citation>
    <scope>NUCLEOTIDE SEQUENCE</scope>
    <source>
        <strain>ATCC 43644</strain>
    </source>
</reference>
<dbReference type="InParanoid" id="E8R2F5"/>
<evidence type="ECO:0000313" key="2">
    <source>
        <dbReference type="Proteomes" id="UP000008631"/>
    </source>
</evidence>
<organism evidence="1 2">
    <name type="scientific">Isosphaera pallida (strain ATCC 43644 / DSM 9630 / IS1B)</name>
    <dbReference type="NCBI Taxonomy" id="575540"/>
    <lineage>
        <taxon>Bacteria</taxon>
        <taxon>Pseudomonadati</taxon>
        <taxon>Planctomycetota</taxon>
        <taxon>Planctomycetia</taxon>
        <taxon>Isosphaerales</taxon>
        <taxon>Isosphaeraceae</taxon>
        <taxon>Isosphaera</taxon>
    </lineage>
</organism>
<dbReference type="Proteomes" id="UP000008631">
    <property type="component" value="Chromosome"/>
</dbReference>
<reference evidence="1 2" key="2">
    <citation type="journal article" date="2011" name="Stand. Genomic Sci.">
        <title>Complete genome sequence of Isosphaera pallida type strain (IS1B).</title>
        <authorList>
            <consortium name="US DOE Joint Genome Institute (JGI-PGF)"/>
            <person name="Goker M."/>
            <person name="Cleland D."/>
            <person name="Saunders E."/>
            <person name="Lapidus A."/>
            <person name="Nolan M."/>
            <person name="Lucas S."/>
            <person name="Hammon N."/>
            <person name="Deshpande S."/>
            <person name="Cheng J.F."/>
            <person name="Tapia R."/>
            <person name="Han C."/>
            <person name="Goodwin L."/>
            <person name="Pitluck S."/>
            <person name="Liolios K."/>
            <person name="Pagani I."/>
            <person name="Ivanova N."/>
            <person name="Mavromatis K."/>
            <person name="Pati A."/>
            <person name="Chen A."/>
            <person name="Palaniappan K."/>
            <person name="Land M."/>
            <person name="Hauser L."/>
            <person name="Chang Y.J."/>
            <person name="Jeffries C.D."/>
            <person name="Detter J.C."/>
            <person name="Beck B."/>
            <person name="Woyke T."/>
            <person name="Bristow J."/>
            <person name="Eisen J.A."/>
            <person name="Markowitz V."/>
            <person name="Hugenholtz P."/>
            <person name="Kyrpides N.C."/>
            <person name="Klenk H.P."/>
        </authorList>
    </citation>
    <scope>NUCLEOTIDE SEQUENCE [LARGE SCALE GENOMIC DNA]</scope>
    <source>
        <strain evidence="2">ATCC 43644 / DSM 9630 / IS1B</strain>
    </source>
</reference>
<dbReference type="KEGG" id="ipa:Isop_0850"/>
<dbReference type="RefSeq" id="WP_013563729.1">
    <property type="nucleotide sequence ID" value="NC_014962.1"/>
</dbReference>
<dbReference type="HOGENOM" id="CLU_2450614_0_0_0"/>